<dbReference type="RefSeq" id="WP_316662994.1">
    <property type="nucleotide sequence ID" value="NZ_JAWHTF010000007.1"/>
</dbReference>
<comment type="caution">
    <text evidence="2">The sequence shown here is derived from an EMBL/GenBank/DDBJ whole genome shotgun (WGS) entry which is preliminary data.</text>
</comment>
<dbReference type="PROSITE" id="PS51186">
    <property type="entry name" value="GNAT"/>
    <property type="match status" value="1"/>
</dbReference>
<dbReference type="Proteomes" id="UP001268651">
    <property type="component" value="Unassembled WGS sequence"/>
</dbReference>
<reference evidence="2 3" key="1">
    <citation type="submission" date="2023-10" db="EMBL/GenBank/DDBJ databases">
        <title>Marimonas sp. nov. isolated from tidal mud flat.</title>
        <authorList>
            <person name="Jaincy N.J."/>
            <person name="Srinivasan S."/>
            <person name="Lee S.-S."/>
        </authorList>
    </citation>
    <scope>NUCLEOTIDE SEQUENCE [LARGE SCALE GENOMIC DNA]</scope>
    <source>
        <strain evidence="2 3">MJ-SS3</strain>
    </source>
</reference>
<protein>
    <submittedName>
        <fullName evidence="2">GNAT family N-acetyltransferase</fullName>
    </submittedName>
</protein>
<dbReference type="EMBL" id="JAWHTF010000007">
    <property type="protein sequence ID" value="MDU8886897.1"/>
    <property type="molecule type" value="Genomic_DNA"/>
</dbReference>
<evidence type="ECO:0000313" key="3">
    <source>
        <dbReference type="Proteomes" id="UP001268651"/>
    </source>
</evidence>
<dbReference type="SUPFAM" id="SSF55729">
    <property type="entry name" value="Acyl-CoA N-acyltransferases (Nat)"/>
    <property type="match status" value="1"/>
</dbReference>
<dbReference type="Pfam" id="PF00583">
    <property type="entry name" value="Acetyltransf_1"/>
    <property type="match status" value="1"/>
</dbReference>
<accession>A0ABU3U905</accession>
<proteinExistence type="predicted"/>
<feature type="domain" description="N-acetyltransferase" evidence="1">
    <location>
        <begin position="8"/>
        <end position="179"/>
    </location>
</feature>
<evidence type="ECO:0000313" key="2">
    <source>
        <dbReference type="EMBL" id="MDU8886897.1"/>
    </source>
</evidence>
<dbReference type="Gene3D" id="3.40.630.30">
    <property type="match status" value="1"/>
</dbReference>
<organism evidence="2 3">
    <name type="scientific">Gilvirhabdus luticola</name>
    <dbReference type="NCBI Taxonomy" id="3079858"/>
    <lineage>
        <taxon>Bacteria</taxon>
        <taxon>Pseudomonadati</taxon>
        <taxon>Bacteroidota</taxon>
        <taxon>Flavobacteriia</taxon>
        <taxon>Flavobacteriales</taxon>
        <taxon>Flavobacteriaceae</taxon>
        <taxon>Gilvirhabdus</taxon>
    </lineage>
</organism>
<name>A0ABU3U905_9FLAO</name>
<dbReference type="InterPro" id="IPR000182">
    <property type="entry name" value="GNAT_dom"/>
</dbReference>
<dbReference type="CDD" id="cd04301">
    <property type="entry name" value="NAT_SF"/>
    <property type="match status" value="1"/>
</dbReference>
<sequence>MIQISEHIQLQEICFQDQKKLEKLVAKVYRPVYKHLWKNEDSSWYINKFYSKENLKKELSNIDAEYYFVIFKSQDVGILRIDFNRPLESHIKDSNVYLHRIYLGSEVHGKGIGKALFNWVEKRAKEKGNSSIWLKAMDTQEQALHFYTKLEYENIGKTSLDFELIKKDFSGMIIFWKQL</sequence>
<keyword evidence="3" id="KW-1185">Reference proteome</keyword>
<evidence type="ECO:0000259" key="1">
    <source>
        <dbReference type="PROSITE" id="PS51186"/>
    </source>
</evidence>
<dbReference type="InterPro" id="IPR016181">
    <property type="entry name" value="Acyl_CoA_acyltransferase"/>
</dbReference>
<gene>
    <name evidence="2" type="ORF">RXV94_12055</name>
</gene>